<dbReference type="PANTHER" id="PTHR46910">
    <property type="entry name" value="TRANSCRIPTION FACTOR PDR1"/>
    <property type="match status" value="1"/>
</dbReference>
<dbReference type="OrthoDB" id="2123952at2759"/>
<dbReference type="GO" id="GO:0008270">
    <property type="term" value="F:zinc ion binding"/>
    <property type="evidence" value="ECO:0007669"/>
    <property type="project" value="InterPro"/>
</dbReference>
<evidence type="ECO:0000256" key="1">
    <source>
        <dbReference type="ARBA" id="ARBA00023242"/>
    </source>
</evidence>
<reference evidence="4 5" key="1">
    <citation type="submission" date="2018-11" db="EMBL/GenBank/DDBJ databases">
        <title>Genome sequence of Apiotrichum porosum DSM 27194.</title>
        <authorList>
            <person name="Aliyu H."/>
            <person name="Gorte O."/>
            <person name="Ochsenreither K."/>
        </authorList>
    </citation>
    <scope>NUCLEOTIDE SEQUENCE [LARGE SCALE GENOMIC DNA]</scope>
    <source>
        <strain evidence="4 5">DSM 27194</strain>
    </source>
</reference>
<evidence type="ECO:0000313" key="5">
    <source>
        <dbReference type="Proteomes" id="UP000279236"/>
    </source>
</evidence>
<dbReference type="GO" id="GO:0003677">
    <property type="term" value="F:DNA binding"/>
    <property type="evidence" value="ECO:0007669"/>
    <property type="project" value="InterPro"/>
</dbReference>
<dbReference type="Proteomes" id="UP000279236">
    <property type="component" value="Unassembled WGS sequence"/>
</dbReference>
<proteinExistence type="predicted"/>
<feature type="region of interest" description="Disordered" evidence="2">
    <location>
        <begin position="363"/>
        <end position="430"/>
    </location>
</feature>
<evidence type="ECO:0000256" key="2">
    <source>
        <dbReference type="SAM" id="MobiDB-lite"/>
    </source>
</evidence>
<organism evidence="4 5">
    <name type="scientific">Apiotrichum porosum</name>
    <dbReference type="NCBI Taxonomy" id="105984"/>
    <lineage>
        <taxon>Eukaryota</taxon>
        <taxon>Fungi</taxon>
        <taxon>Dikarya</taxon>
        <taxon>Basidiomycota</taxon>
        <taxon>Agaricomycotina</taxon>
        <taxon>Tremellomycetes</taxon>
        <taxon>Trichosporonales</taxon>
        <taxon>Trichosporonaceae</taxon>
        <taxon>Apiotrichum</taxon>
    </lineage>
</organism>
<dbReference type="GO" id="GO:0003700">
    <property type="term" value="F:DNA-binding transcription factor activity"/>
    <property type="evidence" value="ECO:0007669"/>
    <property type="project" value="InterPro"/>
</dbReference>
<dbReference type="PANTHER" id="PTHR46910:SF18">
    <property type="entry name" value="ZN(II)2CYS6 TRANSCRIPTION FACTOR (EUROFUNG)"/>
    <property type="match status" value="1"/>
</dbReference>
<dbReference type="InterPro" id="IPR050987">
    <property type="entry name" value="AtrR-like"/>
</dbReference>
<dbReference type="AlphaFoldDB" id="A0A427Y595"/>
<evidence type="ECO:0000259" key="3">
    <source>
        <dbReference type="Pfam" id="PF04082"/>
    </source>
</evidence>
<keyword evidence="1" id="KW-0539">Nucleus</keyword>
<feature type="domain" description="Xylanolytic transcriptional activator regulatory" evidence="3">
    <location>
        <begin position="36"/>
        <end position="171"/>
    </location>
</feature>
<accession>A0A427Y595</accession>
<feature type="compositionally biased region" description="Low complexity" evidence="2">
    <location>
        <begin position="417"/>
        <end position="430"/>
    </location>
</feature>
<gene>
    <name evidence="4" type="ORF">EHS24_004496</name>
</gene>
<name>A0A427Y595_9TREE</name>
<dbReference type="EMBL" id="RSCE01000002">
    <property type="protein sequence ID" value="RSH86258.1"/>
    <property type="molecule type" value="Genomic_DNA"/>
</dbReference>
<dbReference type="GeneID" id="39589039"/>
<protein>
    <recommendedName>
        <fullName evidence="3">Xylanolytic transcriptional activator regulatory domain-containing protein</fullName>
    </recommendedName>
</protein>
<dbReference type="InterPro" id="IPR007219">
    <property type="entry name" value="XnlR_reg_dom"/>
</dbReference>
<dbReference type="RefSeq" id="XP_028479043.1">
    <property type="nucleotide sequence ID" value="XM_028620071.1"/>
</dbReference>
<keyword evidence="5" id="KW-1185">Reference proteome</keyword>
<dbReference type="GO" id="GO:0006351">
    <property type="term" value="P:DNA-templated transcription"/>
    <property type="evidence" value="ECO:0007669"/>
    <property type="project" value="InterPro"/>
</dbReference>
<dbReference type="CDD" id="cd12148">
    <property type="entry name" value="fungal_TF_MHR"/>
    <property type="match status" value="1"/>
</dbReference>
<evidence type="ECO:0000313" key="4">
    <source>
        <dbReference type="EMBL" id="RSH86258.1"/>
    </source>
</evidence>
<feature type="compositionally biased region" description="Polar residues" evidence="2">
    <location>
        <begin position="389"/>
        <end position="402"/>
    </location>
</feature>
<dbReference type="Pfam" id="PF04082">
    <property type="entry name" value="Fungal_trans"/>
    <property type="match status" value="1"/>
</dbReference>
<comment type="caution">
    <text evidence="4">The sequence shown here is derived from an EMBL/GenBank/DDBJ whole genome shotgun (WGS) entry which is preliminary data.</text>
</comment>
<sequence length="491" mass="54156">MLPASVPASEVFYDASMRAVPADLSQAIEFDYKRAKVVLAILCIQYGNVRQLATHMGDYVTMCAADGFHNEARWPISLPETEVQERRRLFWGAYTIDVYSATTWGLVVRHREYQSNVLYPTEVYDDDEITETGIEPRPGPRKVSFLTGWNFTSDLYRILEHALDQLRMRAHFNDNSRVTALYADRAGPSVEEVLEVVDRLYDDLPAEFKFAKAMSGNIDEDRYGYQAADIIVTMQTVKMVMTGLSDTTTVEKRCNIAGGLLDALSTVPTAYIQGISSPILHHLAGVGHLLGGVIQSPISYVNYLHVRTVLLAMVQLLSQLESTLNAAQGIADKLRDHVSRIDQYMTAAAVESRRDQVYHRVMPPTAWNASPPSRPGHVYGGAMDDRVRNSNTHSPSQPSSVPAISPDAGVMGGQGGHSWQSTSSSSTMPAVPAAGAVPGAGHDFVLDDLLKFNFPAQTEPNEQVQLPDDLLIDWPFDMSEAFDFLGNNFPA</sequence>